<dbReference type="PROSITE" id="PS00107">
    <property type="entry name" value="PROTEIN_KINASE_ATP"/>
    <property type="match status" value="1"/>
</dbReference>
<evidence type="ECO:0000256" key="11">
    <source>
        <dbReference type="SAM" id="MobiDB-lite"/>
    </source>
</evidence>
<accession>A0A2P2I113</accession>
<dbReference type="GO" id="GO:0010468">
    <property type="term" value="P:regulation of gene expression"/>
    <property type="evidence" value="ECO:0007669"/>
    <property type="project" value="TreeGrafter"/>
</dbReference>
<organism evidence="13">
    <name type="scientific">Hirondellea gigas</name>
    <dbReference type="NCBI Taxonomy" id="1518452"/>
    <lineage>
        <taxon>Eukaryota</taxon>
        <taxon>Metazoa</taxon>
        <taxon>Ecdysozoa</taxon>
        <taxon>Arthropoda</taxon>
        <taxon>Crustacea</taxon>
        <taxon>Multicrustacea</taxon>
        <taxon>Malacostraca</taxon>
        <taxon>Eumalacostraca</taxon>
        <taxon>Peracarida</taxon>
        <taxon>Amphipoda</taxon>
        <taxon>Amphilochidea</taxon>
        <taxon>Lysianassida</taxon>
        <taxon>Lysianassidira</taxon>
        <taxon>Lysianassoidea</taxon>
        <taxon>Lysianassidae</taxon>
        <taxon>Hirondellea</taxon>
    </lineage>
</organism>
<name>A0A2P2I113_9CRUS</name>
<comment type="catalytic activity">
    <reaction evidence="8">
        <text>L-threonyl-[protein] + ATP = O-phospho-L-threonyl-[protein] + ADP + H(+)</text>
        <dbReference type="Rhea" id="RHEA:46608"/>
        <dbReference type="Rhea" id="RHEA-COMP:11060"/>
        <dbReference type="Rhea" id="RHEA-COMP:11605"/>
        <dbReference type="ChEBI" id="CHEBI:15378"/>
        <dbReference type="ChEBI" id="CHEBI:30013"/>
        <dbReference type="ChEBI" id="CHEBI:30616"/>
        <dbReference type="ChEBI" id="CHEBI:61977"/>
        <dbReference type="ChEBI" id="CHEBI:456216"/>
        <dbReference type="EC" id="2.7.11.22"/>
    </reaction>
</comment>
<keyword evidence="4" id="KW-0808">Transferase</keyword>
<reference evidence="14" key="1">
    <citation type="submission" date="2017-11" db="EMBL/GenBank/DDBJ databases">
        <title>The sensing device of the deep-sea amphipod.</title>
        <authorList>
            <person name="Kobayashi H."/>
            <person name="Nagahama T."/>
            <person name="Arai W."/>
            <person name="Sasagawa Y."/>
            <person name="Umeda M."/>
            <person name="Hayashi T."/>
            <person name="Nikaido I."/>
            <person name="Watanabe H."/>
            <person name="Oguri K."/>
            <person name="Kitazato H."/>
            <person name="Fujioka K."/>
            <person name="Kido Y."/>
            <person name="Takami H."/>
        </authorList>
    </citation>
    <scope>NUCLEOTIDE SEQUENCE</scope>
    <source>
        <tissue evidence="14">Whole body</tissue>
    </source>
</reference>
<dbReference type="EC" id="2.7.11.22" evidence="2"/>
<dbReference type="SUPFAM" id="SSF56112">
    <property type="entry name" value="Protein kinase-like (PK-like)"/>
    <property type="match status" value="1"/>
</dbReference>
<feature type="compositionally biased region" description="Low complexity" evidence="11">
    <location>
        <begin position="84"/>
        <end position="97"/>
    </location>
</feature>
<feature type="compositionally biased region" description="Low complexity" evidence="11">
    <location>
        <begin position="166"/>
        <end position="180"/>
    </location>
</feature>
<dbReference type="FunFam" id="1.10.510.10:FF:000624">
    <property type="entry name" value="Mitogen-activated protein kinase"/>
    <property type="match status" value="1"/>
</dbReference>
<dbReference type="SMART" id="SM00220">
    <property type="entry name" value="S_TKc"/>
    <property type="match status" value="1"/>
</dbReference>
<feature type="compositionally biased region" description="Low complexity" evidence="11">
    <location>
        <begin position="672"/>
        <end position="689"/>
    </location>
</feature>
<dbReference type="Gene3D" id="3.30.200.20">
    <property type="entry name" value="Phosphorylase Kinase, domain 1"/>
    <property type="match status" value="1"/>
</dbReference>
<dbReference type="GO" id="GO:0005737">
    <property type="term" value="C:cytoplasm"/>
    <property type="evidence" value="ECO:0007669"/>
    <property type="project" value="TreeGrafter"/>
</dbReference>
<dbReference type="FunFam" id="3.30.200.20:FF:000124">
    <property type="entry name" value="Cyclin-dependent kinase 4"/>
    <property type="match status" value="1"/>
</dbReference>
<evidence type="ECO:0000259" key="12">
    <source>
        <dbReference type="PROSITE" id="PS50011"/>
    </source>
</evidence>
<dbReference type="GO" id="GO:0000307">
    <property type="term" value="C:cyclin-dependent protein kinase holoenzyme complex"/>
    <property type="evidence" value="ECO:0007669"/>
    <property type="project" value="TreeGrafter"/>
</dbReference>
<feature type="binding site" evidence="10">
    <location>
        <position position="319"/>
    </location>
    <ligand>
        <name>ATP</name>
        <dbReference type="ChEBI" id="CHEBI:30616"/>
    </ligand>
</feature>
<dbReference type="GO" id="GO:0030332">
    <property type="term" value="F:cyclin binding"/>
    <property type="evidence" value="ECO:0007669"/>
    <property type="project" value="TreeGrafter"/>
</dbReference>
<dbReference type="GO" id="GO:0004693">
    <property type="term" value="F:cyclin-dependent protein serine/threonine kinase activity"/>
    <property type="evidence" value="ECO:0007669"/>
    <property type="project" value="UniProtKB-EC"/>
</dbReference>
<evidence type="ECO:0000256" key="3">
    <source>
        <dbReference type="ARBA" id="ARBA00022527"/>
    </source>
</evidence>
<dbReference type="Gene3D" id="1.10.510.10">
    <property type="entry name" value="Transferase(Phosphotransferase) domain 1"/>
    <property type="match status" value="1"/>
</dbReference>
<feature type="compositionally biased region" description="Gly residues" evidence="11">
    <location>
        <begin position="720"/>
        <end position="730"/>
    </location>
</feature>
<dbReference type="EMBL" id="IACF01002057">
    <property type="protein sequence ID" value="LAB67727.1"/>
    <property type="molecule type" value="mRNA"/>
</dbReference>
<dbReference type="AlphaFoldDB" id="A0A2P2I113"/>
<dbReference type="PROSITE" id="PS00108">
    <property type="entry name" value="PROTEIN_KINASE_ST"/>
    <property type="match status" value="1"/>
</dbReference>
<feature type="compositionally biased region" description="Low complexity" evidence="11">
    <location>
        <begin position="221"/>
        <end position="244"/>
    </location>
</feature>
<comment type="similarity">
    <text evidence="1">Belongs to the protein kinase superfamily. CMGC Ser/Thr protein kinase family. CDC2/CDKX subfamily.</text>
</comment>
<dbReference type="GO" id="GO:0005524">
    <property type="term" value="F:ATP binding"/>
    <property type="evidence" value="ECO:0007669"/>
    <property type="project" value="UniProtKB-UniRule"/>
</dbReference>
<feature type="region of interest" description="Disordered" evidence="11">
    <location>
        <begin position="153"/>
        <end position="197"/>
    </location>
</feature>
<evidence type="ECO:0000256" key="5">
    <source>
        <dbReference type="ARBA" id="ARBA00022741"/>
    </source>
</evidence>
<dbReference type="GO" id="GO:0010389">
    <property type="term" value="P:regulation of G2/M transition of mitotic cell cycle"/>
    <property type="evidence" value="ECO:0007669"/>
    <property type="project" value="TreeGrafter"/>
</dbReference>
<dbReference type="Pfam" id="PF00069">
    <property type="entry name" value="Pkinase"/>
    <property type="match status" value="1"/>
</dbReference>
<comment type="catalytic activity">
    <reaction evidence="9">
        <text>L-seryl-[protein] + ATP = O-phospho-L-seryl-[protein] + ADP + H(+)</text>
        <dbReference type="Rhea" id="RHEA:17989"/>
        <dbReference type="Rhea" id="RHEA-COMP:9863"/>
        <dbReference type="Rhea" id="RHEA-COMP:11604"/>
        <dbReference type="ChEBI" id="CHEBI:15378"/>
        <dbReference type="ChEBI" id="CHEBI:29999"/>
        <dbReference type="ChEBI" id="CHEBI:30616"/>
        <dbReference type="ChEBI" id="CHEBI:83421"/>
        <dbReference type="ChEBI" id="CHEBI:456216"/>
        <dbReference type="EC" id="2.7.11.22"/>
    </reaction>
</comment>
<dbReference type="PANTHER" id="PTHR24056">
    <property type="entry name" value="CELL DIVISION PROTEIN KINASE"/>
    <property type="match status" value="1"/>
</dbReference>
<dbReference type="InterPro" id="IPR000719">
    <property type="entry name" value="Prot_kinase_dom"/>
</dbReference>
<dbReference type="CDD" id="cd07838">
    <property type="entry name" value="STKc_CDK4_6_like"/>
    <property type="match status" value="1"/>
</dbReference>
<evidence type="ECO:0000256" key="4">
    <source>
        <dbReference type="ARBA" id="ARBA00022679"/>
    </source>
</evidence>
<dbReference type="PANTHER" id="PTHR24056:SF472">
    <property type="entry name" value="CYCLIN-DEPENDENT KINASE 4, ISOFORM A"/>
    <property type="match status" value="1"/>
</dbReference>
<feature type="region of interest" description="Disordered" evidence="11">
    <location>
        <begin position="209"/>
        <end position="244"/>
    </location>
</feature>
<evidence type="ECO:0000313" key="14">
    <source>
        <dbReference type="EMBL" id="LAC21368.1"/>
    </source>
</evidence>
<dbReference type="InterPro" id="IPR011009">
    <property type="entry name" value="Kinase-like_dom_sf"/>
</dbReference>
<evidence type="ECO:0000256" key="7">
    <source>
        <dbReference type="ARBA" id="ARBA00022840"/>
    </source>
</evidence>
<feature type="compositionally biased region" description="Pro residues" evidence="11">
    <location>
        <begin position="156"/>
        <end position="165"/>
    </location>
</feature>
<keyword evidence="6 13" id="KW-0418">Kinase</keyword>
<evidence type="ECO:0000256" key="10">
    <source>
        <dbReference type="PROSITE-ProRule" id="PRU10141"/>
    </source>
</evidence>
<proteinExistence type="evidence at transcript level"/>
<feature type="domain" description="Protein kinase" evidence="12">
    <location>
        <begin position="287"/>
        <end position="577"/>
    </location>
</feature>
<evidence type="ECO:0000256" key="2">
    <source>
        <dbReference type="ARBA" id="ARBA00012425"/>
    </source>
</evidence>
<dbReference type="InterPro" id="IPR050108">
    <property type="entry name" value="CDK"/>
</dbReference>
<dbReference type="PROSITE" id="PS50011">
    <property type="entry name" value="PROTEIN_KINASE_DOM"/>
    <property type="match status" value="1"/>
</dbReference>
<sequence length="768" mass="83402">MDHSGARVPPPHGEMNVEEDALLLTPAQTQLGLSQLGLTETTVQVTLAQQHQNLAQSHQSTIQSVAQSHRSSLSSHQGEAQVQSSSSLGFTSSLESTPGMQSSSEAMPVQHSIIPQDRSSLDADIVQTTSQQPSIENFQQQQRTITQNLVYQPRDPQAPLPPTNPPKTTSPKSSKTQQTTLRINNPPESDDPEKISPTEMERRRVLLRQQHKDEQQQNVQTTNNSSGNSNSSGSSRSYRTNSNTTVPVTTSLLSISTTTSVPVVATSSSVVQTHPSRALQLPQAHNYEELDVIGNGAYGTVYRGRCVSDRGRGRFVALKKIKITLTEDGVPVSAVREISLLKQLETFKHPNVVRLLDICHGRIERENRLNLVLVFEYVEMDLDTYLKKVPSPGLEPHTIRNLMHQILSGVDFLHCNRIIHRDLKPQNILVDRYDRVKIADFGLARIYDYNMKLTTMVVTLWYRAPEILLSNSYATPVDIWSCACIFAELFRKRPLFDGQNEGDQLQRIFDVIGTPSERDWPSDVPLCISGFRSNRPKPLPDVVPEITNDAADLMQRMLAFVPGTRASAQQSLCHQYFDGFETLELVDSGSSNSTSSSSVVSTSSYASVASDSQQRQGGANPTSNTAGTSEISAMICDDEDDGGHRRSSHQVISSNESRQQQSHHLSLNQDISRGGLSTSSSSAAASSLSDKSDHDHSNDENNPNSSNISSNSSSSSMNKVGGGGGGGGGNQLSNTTTTTPVAALFATPAPASSSSTGNNNSGSSGARN</sequence>
<feature type="region of interest" description="Disordered" evidence="11">
    <location>
        <begin position="58"/>
        <end position="109"/>
    </location>
</feature>
<evidence type="ECO:0000256" key="9">
    <source>
        <dbReference type="ARBA" id="ARBA00048367"/>
    </source>
</evidence>
<keyword evidence="7 10" id="KW-0067">ATP-binding</keyword>
<protein>
    <recommendedName>
        <fullName evidence="2">cyclin-dependent kinase</fullName>
        <ecNumber evidence="2">2.7.11.22</ecNumber>
    </recommendedName>
</protein>
<dbReference type="EMBL" id="IACT01002064">
    <property type="protein sequence ID" value="LAC21368.1"/>
    <property type="molecule type" value="mRNA"/>
</dbReference>
<dbReference type="InterPro" id="IPR008271">
    <property type="entry name" value="Ser/Thr_kinase_AS"/>
</dbReference>
<keyword evidence="5 10" id="KW-0547">Nucleotide-binding</keyword>
<reference evidence="13" key="2">
    <citation type="journal article" date="2018" name="Biosci. Biotechnol. Biochem.">
        <title>Polysaccharide hydrolase of the hadal zone amphipods Hirondellea gigas.</title>
        <authorList>
            <person name="Kobayashi H."/>
            <person name="Nagahama T."/>
            <person name="Arai W."/>
            <person name="Sasagawa Y."/>
            <person name="Umeda M."/>
            <person name="Hayashi T."/>
            <person name="Nikaido I."/>
            <person name="Watanabe H."/>
            <person name="Oguri K."/>
            <person name="Kitazato H."/>
            <person name="Fujioka K."/>
            <person name="Kido Y."/>
            <person name="Takami H."/>
        </authorList>
    </citation>
    <scope>NUCLEOTIDE SEQUENCE</scope>
    <source>
        <tissue evidence="13">Whole body</tissue>
    </source>
</reference>
<feature type="region of interest" description="Disordered" evidence="11">
    <location>
        <begin position="607"/>
        <end position="768"/>
    </location>
</feature>
<feature type="compositionally biased region" description="Low complexity" evidence="11">
    <location>
        <begin position="731"/>
        <end position="768"/>
    </location>
</feature>
<dbReference type="GO" id="GO:0007165">
    <property type="term" value="P:signal transduction"/>
    <property type="evidence" value="ECO:0007669"/>
    <property type="project" value="TreeGrafter"/>
</dbReference>
<feature type="compositionally biased region" description="Basic and acidic residues" evidence="11">
    <location>
        <begin position="690"/>
        <end position="699"/>
    </location>
</feature>
<keyword evidence="3" id="KW-0723">Serine/threonine-protein kinase</keyword>
<feature type="compositionally biased region" description="Polar residues" evidence="11">
    <location>
        <begin position="649"/>
        <end position="671"/>
    </location>
</feature>
<dbReference type="GO" id="GO:0000082">
    <property type="term" value="P:G1/S transition of mitotic cell cycle"/>
    <property type="evidence" value="ECO:0007669"/>
    <property type="project" value="TreeGrafter"/>
</dbReference>
<evidence type="ECO:0000256" key="1">
    <source>
        <dbReference type="ARBA" id="ARBA00006485"/>
    </source>
</evidence>
<feature type="compositionally biased region" description="Polar residues" evidence="11">
    <location>
        <begin position="613"/>
        <end position="631"/>
    </location>
</feature>
<feature type="compositionally biased region" description="Low complexity" evidence="11">
    <location>
        <begin position="700"/>
        <end position="719"/>
    </location>
</feature>
<dbReference type="GO" id="GO:0005634">
    <property type="term" value="C:nucleus"/>
    <property type="evidence" value="ECO:0007669"/>
    <property type="project" value="TreeGrafter"/>
</dbReference>
<evidence type="ECO:0000256" key="8">
    <source>
        <dbReference type="ARBA" id="ARBA00047811"/>
    </source>
</evidence>
<feature type="compositionally biased region" description="Polar residues" evidence="11">
    <location>
        <begin position="58"/>
        <end position="83"/>
    </location>
</feature>
<dbReference type="InterPro" id="IPR017441">
    <property type="entry name" value="Protein_kinase_ATP_BS"/>
</dbReference>
<evidence type="ECO:0000313" key="13">
    <source>
        <dbReference type="EMBL" id="LAB67727.1"/>
    </source>
</evidence>
<evidence type="ECO:0000256" key="6">
    <source>
        <dbReference type="ARBA" id="ARBA00022777"/>
    </source>
</evidence>